<dbReference type="AlphaFoldDB" id="A0A317X3D5"/>
<organism evidence="2 3">
    <name type="scientific">Aspergillus heteromorphus CBS 117.55</name>
    <dbReference type="NCBI Taxonomy" id="1448321"/>
    <lineage>
        <taxon>Eukaryota</taxon>
        <taxon>Fungi</taxon>
        <taxon>Dikarya</taxon>
        <taxon>Ascomycota</taxon>
        <taxon>Pezizomycotina</taxon>
        <taxon>Eurotiomycetes</taxon>
        <taxon>Eurotiomycetidae</taxon>
        <taxon>Eurotiales</taxon>
        <taxon>Aspergillaceae</taxon>
        <taxon>Aspergillus</taxon>
        <taxon>Aspergillus subgen. Circumdati</taxon>
    </lineage>
</organism>
<dbReference type="GeneID" id="37066960"/>
<evidence type="ECO:0000313" key="2">
    <source>
        <dbReference type="EMBL" id="PWY92132.1"/>
    </source>
</evidence>
<evidence type="ECO:0000313" key="3">
    <source>
        <dbReference type="Proteomes" id="UP000247233"/>
    </source>
</evidence>
<dbReference type="RefSeq" id="XP_025403871.1">
    <property type="nucleotide sequence ID" value="XM_025544723.1"/>
</dbReference>
<feature type="transmembrane region" description="Helical" evidence="1">
    <location>
        <begin position="100"/>
        <end position="119"/>
    </location>
</feature>
<keyword evidence="1" id="KW-1133">Transmembrane helix</keyword>
<gene>
    <name evidence="2" type="ORF">BO70DRAFT_3702</name>
</gene>
<keyword evidence="1" id="KW-0472">Membrane</keyword>
<sequence>MIGSNNNNGCIIPLSDPDRSQLPKDDFLFSSCPPPTTGRPPQHSIQFTTTTTTTIVDRRMLSFWANADRREEGYALIMFRTQTSGGGLIAIPHDFKWVMGWFRVYSPLLGWGMIMMMILRGETSSSLKK</sequence>
<evidence type="ECO:0000256" key="1">
    <source>
        <dbReference type="SAM" id="Phobius"/>
    </source>
</evidence>
<dbReference type="Proteomes" id="UP000247233">
    <property type="component" value="Unassembled WGS sequence"/>
</dbReference>
<keyword evidence="3" id="KW-1185">Reference proteome</keyword>
<protein>
    <submittedName>
        <fullName evidence="2">Uncharacterized protein</fullName>
    </submittedName>
</protein>
<name>A0A317X3D5_9EURO</name>
<keyword evidence="1" id="KW-0812">Transmembrane</keyword>
<proteinExistence type="predicted"/>
<comment type="caution">
    <text evidence="2">The sequence shown here is derived from an EMBL/GenBank/DDBJ whole genome shotgun (WGS) entry which is preliminary data.</text>
</comment>
<dbReference type="EMBL" id="MSFL01000001">
    <property type="protein sequence ID" value="PWY92132.1"/>
    <property type="molecule type" value="Genomic_DNA"/>
</dbReference>
<accession>A0A317X3D5</accession>
<reference evidence="2 3" key="1">
    <citation type="submission" date="2016-12" db="EMBL/GenBank/DDBJ databases">
        <title>The genomes of Aspergillus section Nigri reveals drivers in fungal speciation.</title>
        <authorList>
            <consortium name="DOE Joint Genome Institute"/>
            <person name="Vesth T.C."/>
            <person name="Nybo J."/>
            <person name="Theobald S."/>
            <person name="Brandl J."/>
            <person name="Frisvad J.C."/>
            <person name="Nielsen K.F."/>
            <person name="Lyhne E.K."/>
            <person name="Kogle M.E."/>
            <person name="Kuo A."/>
            <person name="Riley R."/>
            <person name="Clum A."/>
            <person name="Nolan M."/>
            <person name="Lipzen A."/>
            <person name="Salamov A."/>
            <person name="Henrissat B."/>
            <person name="Wiebenga A."/>
            <person name="De Vries R.P."/>
            <person name="Grigoriev I.V."/>
            <person name="Mortensen U.H."/>
            <person name="Andersen M.R."/>
            <person name="Baker S.E."/>
        </authorList>
    </citation>
    <scope>NUCLEOTIDE SEQUENCE [LARGE SCALE GENOMIC DNA]</scope>
    <source>
        <strain evidence="2 3">CBS 117.55</strain>
    </source>
</reference>
<dbReference type="VEuPathDB" id="FungiDB:BO70DRAFT_3702"/>